<dbReference type="PROSITE" id="PS51782">
    <property type="entry name" value="LYSM"/>
    <property type="match status" value="1"/>
</dbReference>
<dbReference type="InterPro" id="IPR018392">
    <property type="entry name" value="LysM"/>
</dbReference>
<accession>A0A3N4UUG1</accession>
<dbReference type="InterPro" id="IPR011055">
    <property type="entry name" value="Dup_hybrid_motif"/>
</dbReference>
<dbReference type="AlphaFoldDB" id="A0A3N4UUG1"/>
<dbReference type="Pfam" id="PF01476">
    <property type="entry name" value="LysM"/>
    <property type="match status" value="2"/>
</dbReference>
<feature type="region of interest" description="Disordered" evidence="1">
    <location>
        <begin position="233"/>
        <end position="295"/>
    </location>
</feature>
<evidence type="ECO:0000256" key="1">
    <source>
        <dbReference type="SAM" id="MobiDB-lite"/>
    </source>
</evidence>
<feature type="compositionally biased region" description="Low complexity" evidence="1">
    <location>
        <begin position="233"/>
        <end position="248"/>
    </location>
</feature>
<dbReference type="PANTHER" id="PTHR21666">
    <property type="entry name" value="PEPTIDASE-RELATED"/>
    <property type="match status" value="1"/>
</dbReference>
<dbReference type="Proteomes" id="UP000269689">
    <property type="component" value="Unassembled WGS sequence"/>
</dbReference>
<dbReference type="SUPFAM" id="SSF51261">
    <property type="entry name" value="Duplicated hybrid motif"/>
    <property type="match status" value="1"/>
</dbReference>
<dbReference type="SMART" id="SM00257">
    <property type="entry name" value="LysM"/>
    <property type="match status" value="2"/>
</dbReference>
<feature type="compositionally biased region" description="Low complexity" evidence="1">
    <location>
        <begin position="264"/>
        <end position="276"/>
    </location>
</feature>
<dbReference type="InterPro" id="IPR050570">
    <property type="entry name" value="Cell_wall_metabolism_enzyme"/>
</dbReference>
<reference evidence="3 4" key="1">
    <citation type="submission" date="2018-11" db="EMBL/GenBank/DDBJ databases">
        <title>Genomic Encyclopedia of Type Strains, Phase IV (KMG-IV): sequencing the most valuable type-strain genomes for metagenomic binning, comparative biology and taxonomic classification.</title>
        <authorList>
            <person name="Goeker M."/>
        </authorList>
    </citation>
    <scope>NUCLEOTIDE SEQUENCE [LARGE SCALE GENOMIC DNA]</scope>
    <source>
        <strain evidence="3 4">DSM 104731</strain>
    </source>
</reference>
<dbReference type="PANTHER" id="PTHR21666:SF270">
    <property type="entry name" value="MUREIN HYDROLASE ACTIVATOR ENVC"/>
    <property type="match status" value="1"/>
</dbReference>
<dbReference type="InterPro" id="IPR016047">
    <property type="entry name" value="M23ase_b-sheet_dom"/>
</dbReference>
<gene>
    <name evidence="3" type="ORF">EDD53_0232</name>
</gene>
<proteinExistence type="predicted"/>
<sequence length="400" mass="41777">MTFIQLPAQSKNSLRRLAFTGCAALALTACDKPLDFDLRGLTDAFSTAPAALEAQTVAKPKPDANGIISYPNYQVAIARKNDTIDTLANRIGMSSQELAQYNGIPMGVTLRAGEVIALPRRVDQVSTVATPTGTIATGERIDVTSLANEALTSKPLDAPAPSAAATPTLQQNMSNISTEPVRHQVQRGETAYSIARKYGISVRALSDWNGLGSDLAVQEGRYVLIPVKAATTTAPVAAEPTPGTGSAAPTPPSAAEPLPDVKEATPAPAAPVKPAANLGSTQTSSAEMTKPVSGPIIRDYDKDKSKFVLFSAPSGTNVQAAKAGTVKLVSTNADGVQIVVIDHGDGLQTAYSFIDNLSVKKGDKVSKGQSIAKVTSNEFNALQFMVFKGTQTVDPSPYLN</sequence>
<keyword evidence="3" id="KW-0378">Hydrolase</keyword>
<protein>
    <submittedName>
        <fullName evidence="3">Murein DD-endopeptidase MepM/ murein hydrolase activator NlpD</fullName>
    </submittedName>
</protein>
<dbReference type="CDD" id="cd12797">
    <property type="entry name" value="M23_peptidase"/>
    <property type="match status" value="1"/>
</dbReference>
<evidence type="ECO:0000313" key="4">
    <source>
        <dbReference type="Proteomes" id="UP000269689"/>
    </source>
</evidence>
<evidence type="ECO:0000259" key="2">
    <source>
        <dbReference type="PROSITE" id="PS51782"/>
    </source>
</evidence>
<dbReference type="RefSeq" id="WP_123791366.1">
    <property type="nucleotide sequence ID" value="NZ_RKQK01000001.1"/>
</dbReference>
<dbReference type="InterPro" id="IPR036779">
    <property type="entry name" value="LysM_dom_sf"/>
</dbReference>
<feature type="domain" description="LysM" evidence="2">
    <location>
        <begin position="181"/>
        <end position="225"/>
    </location>
</feature>
<dbReference type="CDD" id="cd00118">
    <property type="entry name" value="LysM"/>
    <property type="match status" value="1"/>
</dbReference>
<dbReference type="EMBL" id="RKQK01000001">
    <property type="protein sequence ID" value="RPE71119.1"/>
    <property type="molecule type" value="Genomic_DNA"/>
</dbReference>
<dbReference type="Pfam" id="PF01551">
    <property type="entry name" value="Peptidase_M23"/>
    <property type="match status" value="1"/>
</dbReference>
<dbReference type="OrthoDB" id="9795421at2"/>
<name>A0A3N4UUG1_9RHOB</name>
<organism evidence="3 4">
    <name type="scientific">Pacificibacter maritimus</name>
    <dbReference type="NCBI Taxonomy" id="762213"/>
    <lineage>
        <taxon>Bacteria</taxon>
        <taxon>Pseudomonadati</taxon>
        <taxon>Pseudomonadota</taxon>
        <taxon>Alphaproteobacteria</taxon>
        <taxon>Rhodobacterales</taxon>
        <taxon>Roseobacteraceae</taxon>
        <taxon>Pacificibacter</taxon>
    </lineage>
</organism>
<feature type="compositionally biased region" description="Polar residues" evidence="1">
    <location>
        <begin position="278"/>
        <end position="287"/>
    </location>
</feature>
<comment type="caution">
    <text evidence="3">The sequence shown here is derived from an EMBL/GenBank/DDBJ whole genome shotgun (WGS) entry which is preliminary data.</text>
</comment>
<keyword evidence="4" id="KW-1185">Reference proteome</keyword>
<dbReference type="GO" id="GO:0004222">
    <property type="term" value="F:metalloendopeptidase activity"/>
    <property type="evidence" value="ECO:0007669"/>
    <property type="project" value="TreeGrafter"/>
</dbReference>
<evidence type="ECO:0000313" key="3">
    <source>
        <dbReference type="EMBL" id="RPE71119.1"/>
    </source>
</evidence>
<dbReference type="Gene3D" id="3.10.350.10">
    <property type="entry name" value="LysM domain"/>
    <property type="match status" value="1"/>
</dbReference>
<dbReference type="Gene3D" id="2.70.70.10">
    <property type="entry name" value="Glucose Permease (Domain IIA)"/>
    <property type="match status" value="1"/>
</dbReference>